<proteinExistence type="predicted"/>
<evidence type="ECO:0000313" key="2">
    <source>
        <dbReference type="Proteomes" id="UP000484164"/>
    </source>
</evidence>
<dbReference type="InterPro" id="IPR025921">
    <property type="entry name" value="HmuY"/>
</dbReference>
<keyword evidence="2" id="KW-1185">Reference proteome</keyword>
<reference evidence="1 2" key="1">
    <citation type="submission" date="2019-10" db="EMBL/GenBank/DDBJ databases">
        <title>Genome sequence of Phaeocystidibacter marisrubri JCM30614 (type strain).</title>
        <authorList>
            <person name="Bowman J.P."/>
        </authorList>
    </citation>
    <scope>NUCLEOTIDE SEQUENCE [LARGE SCALE GENOMIC DNA]</scope>
    <source>
        <strain evidence="1 2">JCM 30614</strain>
    </source>
</reference>
<accession>A0A6L3ZKK8</accession>
<comment type="caution">
    <text evidence="1">The sequence shown here is derived from an EMBL/GenBank/DDBJ whole genome shotgun (WGS) entry which is preliminary data.</text>
</comment>
<dbReference type="Proteomes" id="UP000484164">
    <property type="component" value="Unassembled WGS sequence"/>
</dbReference>
<evidence type="ECO:0000313" key="1">
    <source>
        <dbReference type="EMBL" id="KAB2818189.1"/>
    </source>
</evidence>
<organism evidence="1 2">
    <name type="scientific">Phaeocystidibacter marisrubri</name>
    <dbReference type="NCBI Taxonomy" id="1577780"/>
    <lineage>
        <taxon>Bacteria</taxon>
        <taxon>Pseudomonadati</taxon>
        <taxon>Bacteroidota</taxon>
        <taxon>Flavobacteriia</taxon>
        <taxon>Flavobacteriales</taxon>
        <taxon>Phaeocystidibacteraceae</taxon>
        <taxon>Phaeocystidibacter</taxon>
    </lineage>
</organism>
<gene>
    <name evidence="1" type="ORF">F8C82_07250</name>
</gene>
<protein>
    <recommendedName>
        <fullName evidence="3">HmuY family protein</fullName>
    </recommendedName>
</protein>
<evidence type="ECO:0008006" key="3">
    <source>
        <dbReference type="Google" id="ProtNLM"/>
    </source>
</evidence>
<dbReference type="OrthoDB" id="1091850at2"/>
<dbReference type="CDD" id="cd12105">
    <property type="entry name" value="HmuY"/>
    <property type="match status" value="1"/>
</dbReference>
<dbReference type="Pfam" id="PF14064">
    <property type="entry name" value="HmuY"/>
    <property type="match status" value="1"/>
</dbReference>
<dbReference type="RefSeq" id="WP_151692877.1">
    <property type="nucleotide sequence ID" value="NZ_BMGX01000002.1"/>
</dbReference>
<dbReference type="PROSITE" id="PS51257">
    <property type="entry name" value="PROKAR_LIPOPROTEIN"/>
    <property type="match status" value="1"/>
</dbReference>
<dbReference type="AlphaFoldDB" id="A0A6L3ZKK8"/>
<name>A0A6L3ZKK8_9FLAO</name>
<dbReference type="EMBL" id="WBVQ01000001">
    <property type="protein sequence ID" value="KAB2818189.1"/>
    <property type="molecule type" value="Genomic_DNA"/>
</dbReference>
<sequence length="317" mass="35888">MRITILTTAVLLLSACQPDEVAIPGHTSGSEESHSVEIGPDYSHQLYYSLEEKTVIRQNVKTEWDLGFESAEEGYHIVLNSALYNAVAHVNKEFSSPLQLDSLDWKYDSSKGDLDSTAFGDYRQLTGFFALDLGRNVDGSSRGYIRLQILSHSESEYSIRVADLALTSEDTFTIAKAANTTYTCFSIDRRSVVDIEPHRAGWDLWFTPYTYVFHNPPLPYSVTGVLINPHQVEVAISSDSWENTTYESSTALSFSSQHDVIGYEWKEYNFDSGLYEIDNSIIYVIRSVSGKIYKLRFTDFYNNVGERGYPTFDLVEL</sequence>